<evidence type="ECO:0000313" key="2">
    <source>
        <dbReference type="Proteomes" id="UP000027138"/>
    </source>
</evidence>
<dbReference type="AlphaFoldDB" id="A0A067K1J3"/>
<sequence length="154" mass="17681">MVLRVESQRLVTSNINETVDSVDLGAKTACTHYPDFRKGKSCFSIPYGHCDYCNWDGHTKERFYKLIGFPDHSKNHKPKISFNSNHKPFEYSPRVATHVNTTTTLDLSLCDGEWSSTLETSLTNSFHQEVMKLMKGKLNLLRLRMANHSILILF</sequence>
<dbReference type="EMBL" id="KK914929">
    <property type="protein sequence ID" value="KDP26120.1"/>
    <property type="molecule type" value="Genomic_DNA"/>
</dbReference>
<protein>
    <submittedName>
        <fullName evidence="1">Uncharacterized protein</fullName>
    </submittedName>
</protein>
<dbReference type="Proteomes" id="UP000027138">
    <property type="component" value="Unassembled WGS sequence"/>
</dbReference>
<reference evidence="1 2" key="1">
    <citation type="journal article" date="2014" name="PLoS ONE">
        <title>Global Analysis of Gene Expression Profiles in Physic Nut (Jatropha curcas L.) Seedlings Exposed to Salt Stress.</title>
        <authorList>
            <person name="Zhang L."/>
            <person name="Zhang C."/>
            <person name="Wu P."/>
            <person name="Chen Y."/>
            <person name="Li M."/>
            <person name="Jiang H."/>
            <person name="Wu G."/>
        </authorList>
    </citation>
    <scope>NUCLEOTIDE SEQUENCE [LARGE SCALE GENOMIC DNA]</scope>
    <source>
        <strain evidence="2">cv. GZQX0401</strain>
        <tissue evidence="1">Young leaves</tissue>
    </source>
</reference>
<keyword evidence="2" id="KW-1185">Reference proteome</keyword>
<dbReference type="OrthoDB" id="1748863at2759"/>
<organism evidence="1 2">
    <name type="scientific">Jatropha curcas</name>
    <name type="common">Barbados nut</name>
    <dbReference type="NCBI Taxonomy" id="180498"/>
    <lineage>
        <taxon>Eukaryota</taxon>
        <taxon>Viridiplantae</taxon>
        <taxon>Streptophyta</taxon>
        <taxon>Embryophyta</taxon>
        <taxon>Tracheophyta</taxon>
        <taxon>Spermatophyta</taxon>
        <taxon>Magnoliopsida</taxon>
        <taxon>eudicotyledons</taxon>
        <taxon>Gunneridae</taxon>
        <taxon>Pentapetalae</taxon>
        <taxon>rosids</taxon>
        <taxon>fabids</taxon>
        <taxon>Malpighiales</taxon>
        <taxon>Euphorbiaceae</taxon>
        <taxon>Crotonoideae</taxon>
        <taxon>Jatropheae</taxon>
        <taxon>Jatropha</taxon>
    </lineage>
</organism>
<evidence type="ECO:0000313" key="1">
    <source>
        <dbReference type="EMBL" id="KDP26120.1"/>
    </source>
</evidence>
<gene>
    <name evidence="1" type="ORF">JCGZ_22221</name>
</gene>
<name>A0A067K1J3_JATCU</name>
<accession>A0A067K1J3</accession>
<proteinExistence type="predicted"/>